<evidence type="ECO:0000256" key="2">
    <source>
        <dbReference type="ARBA" id="ARBA00023239"/>
    </source>
</evidence>
<protein>
    <recommendedName>
        <fullName evidence="3">Class II aldolase/adducin N-terminal domain-containing protein</fullName>
    </recommendedName>
</protein>
<dbReference type="GO" id="GO:0005829">
    <property type="term" value="C:cytosol"/>
    <property type="evidence" value="ECO:0007669"/>
    <property type="project" value="TreeGrafter"/>
</dbReference>
<evidence type="ECO:0000313" key="4">
    <source>
        <dbReference type="EMBL" id="GAI74016.1"/>
    </source>
</evidence>
<dbReference type="SUPFAM" id="SSF53639">
    <property type="entry name" value="AraD/HMP-PK domain-like"/>
    <property type="match status" value="1"/>
</dbReference>
<accession>X1S4G7</accession>
<proteinExistence type="predicted"/>
<organism evidence="4">
    <name type="scientific">marine sediment metagenome</name>
    <dbReference type="NCBI Taxonomy" id="412755"/>
    <lineage>
        <taxon>unclassified sequences</taxon>
        <taxon>metagenomes</taxon>
        <taxon>ecological metagenomes</taxon>
    </lineage>
</organism>
<dbReference type="InterPro" id="IPR001303">
    <property type="entry name" value="Aldolase_II/adducin_N"/>
</dbReference>
<dbReference type="Gene3D" id="3.40.225.10">
    <property type="entry name" value="Class II aldolase/adducin N-terminal domain"/>
    <property type="match status" value="1"/>
</dbReference>
<dbReference type="AlphaFoldDB" id="X1S4G7"/>
<dbReference type="GO" id="GO:0046872">
    <property type="term" value="F:metal ion binding"/>
    <property type="evidence" value="ECO:0007669"/>
    <property type="project" value="UniProtKB-KW"/>
</dbReference>
<keyword evidence="2" id="KW-0456">Lyase</keyword>
<dbReference type="SMART" id="SM01007">
    <property type="entry name" value="Aldolase_II"/>
    <property type="match status" value="1"/>
</dbReference>
<dbReference type="GO" id="GO:0019323">
    <property type="term" value="P:pentose catabolic process"/>
    <property type="evidence" value="ECO:0007669"/>
    <property type="project" value="TreeGrafter"/>
</dbReference>
<dbReference type="InterPro" id="IPR036409">
    <property type="entry name" value="Aldolase_II/adducin_N_sf"/>
</dbReference>
<gene>
    <name evidence="4" type="ORF">S12H4_18081</name>
</gene>
<sequence>MVKFRTEIIEKKVPKDQRIEELKYWCGEFHRLNLAPPHKGGTLGNLSFRLKNGEDSFIITGSRVGLKYKLSDDCFVAVHSCDLKEGIVFAHGTKEPSSESRLHFAIYNRRKDVNAIFHGHSREILACPDKLKIPETKQKAPHGSIELAQSVLEILDDEFFLVMKDHGFISIGKTMKEAGELTLEMYKKCLDESGNIHDK</sequence>
<dbReference type="Pfam" id="PF00596">
    <property type="entry name" value="Aldolase_II"/>
    <property type="match status" value="1"/>
</dbReference>
<comment type="caution">
    <text evidence="4">The sequence shown here is derived from an EMBL/GenBank/DDBJ whole genome shotgun (WGS) entry which is preliminary data.</text>
</comment>
<dbReference type="PANTHER" id="PTHR22789">
    <property type="entry name" value="FUCULOSE PHOSPHATE ALDOLASE"/>
    <property type="match status" value="1"/>
</dbReference>
<evidence type="ECO:0000256" key="1">
    <source>
        <dbReference type="ARBA" id="ARBA00022723"/>
    </source>
</evidence>
<dbReference type="PANTHER" id="PTHR22789:SF0">
    <property type="entry name" value="3-OXO-TETRONATE 4-PHOSPHATE DECARBOXYLASE-RELATED"/>
    <property type="match status" value="1"/>
</dbReference>
<dbReference type="EMBL" id="BARW01008898">
    <property type="protein sequence ID" value="GAI74016.1"/>
    <property type="molecule type" value="Genomic_DNA"/>
</dbReference>
<dbReference type="GO" id="GO:0016832">
    <property type="term" value="F:aldehyde-lyase activity"/>
    <property type="evidence" value="ECO:0007669"/>
    <property type="project" value="TreeGrafter"/>
</dbReference>
<name>X1S4G7_9ZZZZ</name>
<dbReference type="InterPro" id="IPR050197">
    <property type="entry name" value="Aldolase_class_II_sugar_metab"/>
</dbReference>
<keyword evidence="1" id="KW-0479">Metal-binding</keyword>
<reference evidence="4" key="1">
    <citation type="journal article" date="2014" name="Front. Microbiol.">
        <title>High frequency of phylogenetically diverse reductive dehalogenase-homologous genes in deep subseafloor sedimentary metagenomes.</title>
        <authorList>
            <person name="Kawai M."/>
            <person name="Futagami T."/>
            <person name="Toyoda A."/>
            <person name="Takaki Y."/>
            <person name="Nishi S."/>
            <person name="Hori S."/>
            <person name="Arai W."/>
            <person name="Tsubouchi T."/>
            <person name="Morono Y."/>
            <person name="Uchiyama I."/>
            <person name="Ito T."/>
            <person name="Fujiyama A."/>
            <person name="Inagaki F."/>
            <person name="Takami H."/>
        </authorList>
    </citation>
    <scope>NUCLEOTIDE SEQUENCE</scope>
    <source>
        <strain evidence="4">Expedition CK06-06</strain>
    </source>
</reference>
<evidence type="ECO:0000259" key="3">
    <source>
        <dbReference type="SMART" id="SM01007"/>
    </source>
</evidence>
<feature type="domain" description="Class II aldolase/adducin N-terminal" evidence="3">
    <location>
        <begin position="20"/>
        <end position="193"/>
    </location>
</feature>